<dbReference type="STRING" id="1313296.SAMN05661091_1946"/>
<proteinExistence type="predicted"/>
<dbReference type="InterPro" id="IPR000182">
    <property type="entry name" value="GNAT_dom"/>
</dbReference>
<dbReference type="Pfam" id="PF13508">
    <property type="entry name" value="Acetyltransf_7"/>
    <property type="match status" value="1"/>
</dbReference>
<protein>
    <submittedName>
        <fullName evidence="2">Acetyltransferases</fullName>
    </submittedName>
</protein>
<dbReference type="EMBL" id="LT840184">
    <property type="protein sequence ID" value="SMF81175.1"/>
    <property type="molecule type" value="Genomic_DNA"/>
</dbReference>
<dbReference type="InterPro" id="IPR016181">
    <property type="entry name" value="Acyl_CoA_acyltransferase"/>
</dbReference>
<keyword evidence="3" id="KW-1185">Reference proteome</keyword>
<dbReference type="CDD" id="cd04301">
    <property type="entry name" value="NAT_SF"/>
    <property type="match status" value="1"/>
</dbReference>
<dbReference type="Proteomes" id="UP000192940">
    <property type="component" value="Chromosome I"/>
</dbReference>
<dbReference type="PROSITE" id="PS51186">
    <property type="entry name" value="GNAT"/>
    <property type="match status" value="1"/>
</dbReference>
<accession>A0A1X7H8D8</accession>
<evidence type="ECO:0000313" key="2">
    <source>
        <dbReference type="EMBL" id="SMF81175.1"/>
    </source>
</evidence>
<dbReference type="AlphaFoldDB" id="A0A1X7H8D8"/>
<sequence>MIKQISSRLEDLEVKELLAYSVFPDPERLDQAVEAYRKPNGLELYGYEEEGVLVGIIGVDKVEDEMTIKHIAVTPENRGKDYGRGMILELMVQQKPARVIAETDEEAVGFYRSIGFEIYSLGEIYPGVERFRCVYEVEEEEE</sequence>
<keyword evidence="2" id="KW-0808">Transferase</keyword>
<reference evidence="2 3" key="1">
    <citation type="submission" date="2017-04" db="EMBL/GenBank/DDBJ databases">
        <authorList>
            <person name="Afonso C.L."/>
            <person name="Miller P.J."/>
            <person name="Scott M.A."/>
            <person name="Spackman E."/>
            <person name="Goraichik I."/>
            <person name="Dimitrov K.M."/>
            <person name="Suarez D.L."/>
            <person name="Swayne D.E."/>
        </authorList>
    </citation>
    <scope>NUCLEOTIDE SEQUENCE [LARGE SCALE GENOMIC DNA]</scope>
    <source>
        <strain evidence="2 3">N3/975</strain>
    </source>
</reference>
<feature type="domain" description="N-acetyltransferase" evidence="1">
    <location>
        <begin position="1"/>
        <end position="138"/>
    </location>
</feature>
<dbReference type="GO" id="GO:0016747">
    <property type="term" value="F:acyltransferase activity, transferring groups other than amino-acyl groups"/>
    <property type="evidence" value="ECO:0007669"/>
    <property type="project" value="InterPro"/>
</dbReference>
<dbReference type="RefSeq" id="WP_208918800.1">
    <property type="nucleotide sequence ID" value="NZ_LT840184.1"/>
</dbReference>
<evidence type="ECO:0000313" key="3">
    <source>
        <dbReference type="Proteomes" id="UP000192940"/>
    </source>
</evidence>
<evidence type="ECO:0000259" key="1">
    <source>
        <dbReference type="PROSITE" id="PS51186"/>
    </source>
</evidence>
<organism evidence="2 3">
    <name type="scientific">Paenibacillus uliginis N3/975</name>
    <dbReference type="NCBI Taxonomy" id="1313296"/>
    <lineage>
        <taxon>Bacteria</taxon>
        <taxon>Bacillati</taxon>
        <taxon>Bacillota</taxon>
        <taxon>Bacilli</taxon>
        <taxon>Bacillales</taxon>
        <taxon>Paenibacillaceae</taxon>
        <taxon>Paenibacillus</taxon>
    </lineage>
</organism>
<name>A0A1X7H8D8_9BACL</name>
<gene>
    <name evidence="2" type="ORF">SAMN05661091_1946</name>
</gene>
<dbReference type="SUPFAM" id="SSF55729">
    <property type="entry name" value="Acyl-CoA N-acyltransferases (Nat)"/>
    <property type="match status" value="1"/>
</dbReference>
<dbReference type="Gene3D" id="3.40.630.30">
    <property type="match status" value="1"/>
</dbReference>